<dbReference type="RefSeq" id="WP_182300970.1">
    <property type="nucleotide sequence ID" value="NZ_CP041969.1"/>
</dbReference>
<dbReference type="InterPro" id="IPR000014">
    <property type="entry name" value="PAS"/>
</dbReference>
<dbReference type="PANTHER" id="PTHR45339">
    <property type="entry name" value="HYBRID SIGNAL TRANSDUCTION HISTIDINE KINASE J"/>
    <property type="match status" value="1"/>
</dbReference>
<dbReference type="SMART" id="SM00388">
    <property type="entry name" value="HisKA"/>
    <property type="match status" value="1"/>
</dbReference>
<evidence type="ECO:0000259" key="20">
    <source>
        <dbReference type="PROSITE" id="PS50894"/>
    </source>
</evidence>
<dbReference type="Gene3D" id="3.30.565.10">
    <property type="entry name" value="Histidine kinase-like ATPase, C-terminal domain"/>
    <property type="match status" value="1"/>
</dbReference>
<dbReference type="FunFam" id="3.30.565.10:FF:000010">
    <property type="entry name" value="Sensor histidine kinase RcsC"/>
    <property type="match status" value="1"/>
</dbReference>
<feature type="domain" description="Response regulatory" evidence="18">
    <location>
        <begin position="570"/>
        <end position="688"/>
    </location>
</feature>
<keyword evidence="6" id="KW-0808">Transferase</keyword>
<evidence type="ECO:0000259" key="18">
    <source>
        <dbReference type="PROSITE" id="PS50110"/>
    </source>
</evidence>
<dbReference type="SUPFAM" id="SSF55874">
    <property type="entry name" value="ATPase domain of HSP90 chaperone/DNA topoisomerase II/histidine kinase"/>
    <property type="match status" value="1"/>
</dbReference>
<dbReference type="Pfam" id="PF01627">
    <property type="entry name" value="Hpt"/>
    <property type="match status" value="1"/>
</dbReference>
<evidence type="ECO:0000256" key="6">
    <source>
        <dbReference type="ARBA" id="ARBA00022679"/>
    </source>
</evidence>
<dbReference type="FunFam" id="1.10.287.130:FF:000004">
    <property type="entry name" value="Ethylene receptor 1"/>
    <property type="match status" value="1"/>
</dbReference>
<dbReference type="InterPro" id="IPR008207">
    <property type="entry name" value="Sig_transdc_His_kin_Hpt_dom"/>
</dbReference>
<dbReference type="CDD" id="cd17546">
    <property type="entry name" value="REC_hyHK_CKI1_RcsC-like"/>
    <property type="match status" value="1"/>
</dbReference>
<dbReference type="Pfam" id="PF00072">
    <property type="entry name" value="Response_reg"/>
    <property type="match status" value="1"/>
</dbReference>
<proteinExistence type="inferred from homology"/>
<dbReference type="AlphaFoldDB" id="A0A7G5C648"/>
<evidence type="ECO:0000256" key="11">
    <source>
        <dbReference type="ARBA" id="ARBA00022989"/>
    </source>
</evidence>
<evidence type="ECO:0000259" key="17">
    <source>
        <dbReference type="PROSITE" id="PS50109"/>
    </source>
</evidence>
<evidence type="ECO:0000256" key="4">
    <source>
        <dbReference type="ARBA" id="ARBA00012438"/>
    </source>
</evidence>
<dbReference type="InterPro" id="IPR036641">
    <property type="entry name" value="HPT_dom_sf"/>
</dbReference>
<dbReference type="CDD" id="cd00130">
    <property type="entry name" value="PAS"/>
    <property type="match status" value="1"/>
</dbReference>
<dbReference type="SUPFAM" id="SSF47384">
    <property type="entry name" value="Homodimeric domain of signal transducing histidine kinase"/>
    <property type="match status" value="1"/>
</dbReference>
<dbReference type="PROSITE" id="PS50110">
    <property type="entry name" value="RESPONSE_REGULATORY"/>
    <property type="match status" value="2"/>
</dbReference>
<feature type="domain" description="HPt" evidence="20">
    <location>
        <begin position="724"/>
        <end position="819"/>
    </location>
</feature>
<dbReference type="InterPro" id="IPR011006">
    <property type="entry name" value="CheY-like_superfamily"/>
</dbReference>
<sequence>MLVSLNTSVMRFPDGTTKGYVLIARDISEIKKAVETNTRLLEIMESAHDMIASFDMRGHIFYLNQAGYSFLGIQALNEHNNRLSQYMPIPTTVKFADGLTEAQKLGFWQSEIDIIGVNNSIQTASITVVAHQSEDERDTFFSTIVRDISDQKEIERQLVKAKDEADEANEAKGSFLARMSHEIRTPLNGIIGLSYLLQRSELTELQSEYIRQVSDSSQNLLRILNDILDFSKLEADKLKLEQVPFRLEDSLQRLSGIFSVLLGPKPVDFIVHMDPRVPDQLIGDPTRLEQVLLNLGSNAIKFTNFGLIEMTISLIELSDGNARLRFSVQDSGIGMTEQQQAQLFTPFVQADDKTSRKYGGTGLGLVISYTLVERMGGQITVESTYQIGSDFGFELSFPLNERKYVSTSSHNRNYDLSVVVLEDHERVAEHWHDVLFSLGCDVVTLCSWDQAKSLLDERNWDLFIVDMEAGDMHGEETWIDWKTVLDARGVQVVCSTTLMGRDALQQLPDEHRPAAVLVKPATSLQVQQALQVISKKMTDPFQAIDATSAAQSVLPLRTMPAKSDDSSSHRILVVDDQVLNRLVVKQLLDQMGLEVELLESGAEAVALIESNRSRVDLILMDLHMPIMDGIEATALIRRLYDSEQLPIIALTADMTEEQHNRCLNAGMNDIMTKPIVPDILFSVLSKWLSAPAIVPVNDGVDSNELGPDTPDLQVSTALQRLAGKSKLYLQLLDKFDQQYSDLEHRLNDSLKEADRSDAIRLVHSLSGAAGHLGAVTVQGKATAMEIALKDNGDWQQAQNHLIAALQETLETIRNLLMQKQKRS</sequence>
<evidence type="ECO:0000256" key="5">
    <source>
        <dbReference type="ARBA" id="ARBA00022553"/>
    </source>
</evidence>
<keyword evidence="12" id="KW-0902">Two-component regulatory system</keyword>
<keyword evidence="13" id="KW-0472">Membrane</keyword>
<dbReference type="InterPro" id="IPR003594">
    <property type="entry name" value="HATPase_dom"/>
</dbReference>
<comment type="similarity">
    <text evidence="3">In the N-terminal section; belongs to the phytochrome family.</text>
</comment>
<dbReference type="Proteomes" id="UP000515679">
    <property type="component" value="Chromosome"/>
</dbReference>
<evidence type="ECO:0000256" key="1">
    <source>
        <dbReference type="ARBA" id="ARBA00000085"/>
    </source>
</evidence>
<dbReference type="GO" id="GO:0005886">
    <property type="term" value="C:plasma membrane"/>
    <property type="evidence" value="ECO:0007669"/>
    <property type="project" value="UniProtKB-SubCell"/>
</dbReference>
<keyword evidence="5 16" id="KW-0597">Phosphoprotein</keyword>
<evidence type="ECO:0000313" key="22">
    <source>
        <dbReference type="Proteomes" id="UP000515679"/>
    </source>
</evidence>
<dbReference type="PROSITE" id="PS50894">
    <property type="entry name" value="HPT"/>
    <property type="match status" value="1"/>
</dbReference>
<name>A0A7G5C648_9BACL</name>
<evidence type="ECO:0000256" key="7">
    <source>
        <dbReference type="ARBA" id="ARBA00022692"/>
    </source>
</evidence>
<feature type="modified residue" description="4-aspartylphosphate" evidence="16">
    <location>
        <position position="466"/>
    </location>
</feature>
<dbReference type="EC" id="2.7.13.3" evidence="4"/>
<dbReference type="GO" id="GO:0000155">
    <property type="term" value="F:phosphorelay sensor kinase activity"/>
    <property type="evidence" value="ECO:0007669"/>
    <property type="project" value="InterPro"/>
</dbReference>
<dbReference type="InterPro" id="IPR036097">
    <property type="entry name" value="HisK_dim/P_sf"/>
</dbReference>
<dbReference type="InterPro" id="IPR004358">
    <property type="entry name" value="Sig_transdc_His_kin-like_C"/>
</dbReference>
<evidence type="ECO:0000256" key="9">
    <source>
        <dbReference type="ARBA" id="ARBA00022777"/>
    </source>
</evidence>
<evidence type="ECO:0000256" key="13">
    <source>
        <dbReference type="ARBA" id="ARBA00023136"/>
    </source>
</evidence>
<dbReference type="CDD" id="cd00082">
    <property type="entry name" value="HisKA"/>
    <property type="match status" value="1"/>
</dbReference>
<protein>
    <recommendedName>
        <fullName evidence="14">Circadian input-output histidine kinase CikA</fullName>
        <ecNumber evidence="4">2.7.13.3</ecNumber>
    </recommendedName>
</protein>
<dbReference type="SUPFAM" id="SSF47226">
    <property type="entry name" value="Histidine-containing phosphotransfer domain, HPT domain"/>
    <property type="match status" value="1"/>
</dbReference>
<keyword evidence="9" id="KW-0418">Kinase</keyword>
<dbReference type="PANTHER" id="PTHR45339:SF5">
    <property type="entry name" value="HISTIDINE KINASE"/>
    <property type="match status" value="1"/>
</dbReference>
<evidence type="ECO:0000256" key="15">
    <source>
        <dbReference type="PROSITE-ProRule" id="PRU00110"/>
    </source>
</evidence>
<evidence type="ECO:0000256" key="12">
    <source>
        <dbReference type="ARBA" id="ARBA00023012"/>
    </source>
</evidence>
<keyword evidence="11" id="KW-1133">Transmembrane helix</keyword>
<comment type="catalytic activity">
    <reaction evidence="1">
        <text>ATP + protein L-histidine = ADP + protein N-phospho-L-histidine.</text>
        <dbReference type="EC" id="2.7.13.3"/>
    </reaction>
</comment>
<dbReference type="Gene3D" id="1.10.287.130">
    <property type="match status" value="1"/>
</dbReference>
<dbReference type="SUPFAM" id="SSF55785">
    <property type="entry name" value="PYP-like sensor domain (PAS domain)"/>
    <property type="match status" value="1"/>
</dbReference>
<evidence type="ECO:0000256" key="8">
    <source>
        <dbReference type="ARBA" id="ARBA00022741"/>
    </source>
</evidence>
<feature type="domain" description="Histidine kinase" evidence="17">
    <location>
        <begin position="178"/>
        <end position="399"/>
    </location>
</feature>
<reference evidence="21 22" key="1">
    <citation type="submission" date="2019-07" db="EMBL/GenBank/DDBJ databases">
        <authorList>
            <person name="Kim J.K."/>
            <person name="Cheong H.-M."/>
            <person name="Choi Y."/>
            <person name="Hwang K.J."/>
            <person name="Lee S."/>
            <person name="Choi C."/>
        </authorList>
    </citation>
    <scope>NUCLEOTIDE SEQUENCE [LARGE SCALE GENOMIC DNA]</scope>
    <source>
        <strain evidence="21 22">KS 22</strain>
    </source>
</reference>
<dbReference type="InterPro" id="IPR001789">
    <property type="entry name" value="Sig_transdc_resp-reg_receiver"/>
</dbReference>
<evidence type="ECO:0000259" key="19">
    <source>
        <dbReference type="PROSITE" id="PS50112"/>
    </source>
</evidence>
<dbReference type="PROSITE" id="PS50109">
    <property type="entry name" value="HIS_KIN"/>
    <property type="match status" value="1"/>
</dbReference>
<dbReference type="InterPro" id="IPR005467">
    <property type="entry name" value="His_kinase_dom"/>
</dbReference>
<dbReference type="CDD" id="cd16922">
    <property type="entry name" value="HATPase_EvgS-ArcB-TorS-like"/>
    <property type="match status" value="1"/>
</dbReference>
<dbReference type="SMART" id="SM00387">
    <property type="entry name" value="HATPase_c"/>
    <property type="match status" value="1"/>
</dbReference>
<dbReference type="PRINTS" id="PR00344">
    <property type="entry name" value="BCTRLSENSOR"/>
</dbReference>
<dbReference type="InterPro" id="IPR003661">
    <property type="entry name" value="HisK_dim/P_dom"/>
</dbReference>
<dbReference type="PROSITE" id="PS50112">
    <property type="entry name" value="PAS"/>
    <property type="match status" value="1"/>
</dbReference>
<evidence type="ECO:0000313" key="21">
    <source>
        <dbReference type="EMBL" id="QMV44682.1"/>
    </source>
</evidence>
<dbReference type="Pfam" id="PF00512">
    <property type="entry name" value="HisKA"/>
    <property type="match status" value="1"/>
</dbReference>
<dbReference type="Gene3D" id="3.40.50.2300">
    <property type="match status" value="2"/>
</dbReference>
<dbReference type="Gene3D" id="3.30.450.20">
    <property type="entry name" value="PAS domain"/>
    <property type="match status" value="1"/>
</dbReference>
<evidence type="ECO:0000256" key="3">
    <source>
        <dbReference type="ARBA" id="ARBA00006402"/>
    </source>
</evidence>
<dbReference type="GO" id="GO:0005524">
    <property type="term" value="F:ATP binding"/>
    <property type="evidence" value="ECO:0007669"/>
    <property type="project" value="UniProtKB-KW"/>
</dbReference>
<dbReference type="Pfam" id="PF02518">
    <property type="entry name" value="HATPase_c"/>
    <property type="match status" value="1"/>
</dbReference>
<gene>
    <name evidence="21" type="ORF">FPL14_28550</name>
</gene>
<keyword evidence="7" id="KW-0812">Transmembrane</keyword>
<feature type="domain" description="PAS" evidence="19">
    <location>
        <begin position="36"/>
        <end position="74"/>
    </location>
</feature>
<dbReference type="InterPro" id="IPR035965">
    <property type="entry name" value="PAS-like_dom_sf"/>
</dbReference>
<evidence type="ECO:0000256" key="2">
    <source>
        <dbReference type="ARBA" id="ARBA00004370"/>
    </source>
</evidence>
<comment type="subcellular location">
    <subcellularLocation>
        <location evidence="2">Membrane</location>
    </subcellularLocation>
</comment>
<feature type="modified residue" description="Phosphohistidine" evidence="15">
    <location>
        <position position="763"/>
    </location>
</feature>
<feature type="modified residue" description="4-aspartylphosphate" evidence="16">
    <location>
        <position position="621"/>
    </location>
</feature>
<organism evidence="21 22">
    <name type="scientific">Cohnella cholangitidis</name>
    <dbReference type="NCBI Taxonomy" id="2598458"/>
    <lineage>
        <taxon>Bacteria</taxon>
        <taxon>Bacillati</taxon>
        <taxon>Bacillota</taxon>
        <taxon>Bacilli</taxon>
        <taxon>Bacillales</taxon>
        <taxon>Paenibacillaceae</taxon>
        <taxon>Cohnella</taxon>
    </lineage>
</organism>
<keyword evidence="10" id="KW-0067">ATP-binding</keyword>
<evidence type="ECO:0000256" key="14">
    <source>
        <dbReference type="ARBA" id="ARBA00074306"/>
    </source>
</evidence>
<accession>A0A7G5C648</accession>
<dbReference type="EMBL" id="CP041969">
    <property type="protein sequence ID" value="QMV44682.1"/>
    <property type="molecule type" value="Genomic_DNA"/>
</dbReference>
<dbReference type="SMART" id="SM00448">
    <property type="entry name" value="REC"/>
    <property type="match status" value="2"/>
</dbReference>
<evidence type="ECO:0000256" key="16">
    <source>
        <dbReference type="PROSITE-ProRule" id="PRU00169"/>
    </source>
</evidence>
<keyword evidence="8" id="KW-0547">Nucleotide-binding</keyword>
<keyword evidence="22" id="KW-1185">Reference proteome</keyword>
<evidence type="ECO:0000256" key="10">
    <source>
        <dbReference type="ARBA" id="ARBA00022840"/>
    </source>
</evidence>
<dbReference type="Gene3D" id="1.20.120.160">
    <property type="entry name" value="HPT domain"/>
    <property type="match status" value="1"/>
</dbReference>
<feature type="domain" description="Response regulatory" evidence="18">
    <location>
        <begin position="417"/>
        <end position="534"/>
    </location>
</feature>
<dbReference type="KEGG" id="cchl:FPL14_28550"/>
<dbReference type="InterPro" id="IPR036890">
    <property type="entry name" value="HATPase_C_sf"/>
</dbReference>
<dbReference type="SUPFAM" id="SSF52172">
    <property type="entry name" value="CheY-like"/>
    <property type="match status" value="2"/>
</dbReference>
<dbReference type="NCBIfam" id="TIGR00229">
    <property type="entry name" value="sensory_box"/>
    <property type="match status" value="1"/>
</dbReference>